<keyword evidence="3" id="KW-1185">Reference proteome</keyword>
<dbReference type="OMA" id="MPRWREY"/>
<reference evidence="2 3" key="1">
    <citation type="submission" date="2010-05" db="EMBL/GenBank/DDBJ databases">
        <title>The Genome Sequence of Thecamonas trahens ATCC 50062.</title>
        <authorList>
            <consortium name="The Broad Institute Genome Sequencing Platform"/>
            <person name="Russ C."/>
            <person name="Cuomo C."/>
            <person name="Shea T."/>
            <person name="Young S.K."/>
            <person name="Zeng Q."/>
            <person name="Koehrsen M."/>
            <person name="Haas B."/>
            <person name="Borodovsky M."/>
            <person name="Guigo R."/>
            <person name="Alvarado L."/>
            <person name="Berlin A."/>
            <person name="Bochicchio J."/>
            <person name="Borenstein D."/>
            <person name="Chapman S."/>
            <person name="Chen Z."/>
            <person name="Freedman E."/>
            <person name="Gellesch M."/>
            <person name="Goldberg J."/>
            <person name="Griggs A."/>
            <person name="Gujja S."/>
            <person name="Heilman E."/>
            <person name="Heiman D."/>
            <person name="Hepburn T."/>
            <person name="Howarth C."/>
            <person name="Jen D."/>
            <person name="Larson L."/>
            <person name="Mehta T."/>
            <person name="Park D."/>
            <person name="Pearson M."/>
            <person name="Roberts A."/>
            <person name="Saif S."/>
            <person name="Shenoy N."/>
            <person name="Sisk P."/>
            <person name="Stolte C."/>
            <person name="Sykes S."/>
            <person name="Thomson T."/>
            <person name="Walk T."/>
            <person name="White J."/>
            <person name="Yandava C."/>
            <person name="Burger G."/>
            <person name="Gray M.W."/>
            <person name="Holland P.W.H."/>
            <person name="King N."/>
            <person name="Lang F.B.F."/>
            <person name="Roger A.J."/>
            <person name="Ruiz-Trillo I."/>
            <person name="Lander E."/>
            <person name="Nusbaum C."/>
        </authorList>
    </citation>
    <scope>NUCLEOTIDE SEQUENCE [LARGE SCALE GENOMIC DNA]</scope>
    <source>
        <strain evidence="2 3">ATCC 50062</strain>
    </source>
</reference>
<evidence type="ECO:0000259" key="1">
    <source>
        <dbReference type="Pfam" id="PF01636"/>
    </source>
</evidence>
<sequence length="385" mass="41999">MSCSASDQGNSLEGSHPSGSPHLVGLVVTGGDVKEICAALAPEAAPWDKDVMKVRRVPTGWNNCVFLVEGSDTRFALRVSAMSWPERKHVQELKLLQALPMLLPSVRLPVVRGHDVEGKAVAQCEVRSLLMDAVDGECMVDVWGAMSNAAQERALAQMVAVIAALQAVVFPRAGAVDMTSDVVGEANITPAFDNEWMGTPARVQQYYEARLEYMYERSKKSQGMAAMHEAADEAYRVAREVLARVDLDKGSRMVLSHGDLAFRNVMVDCKTGELQAVLDWEWGCSAPIEVDLLDGFDDLEDVSKQARRELLDRLAPHFEALGESVVHYGNMPNFAVREALFAVFDQLSPWDMTTASESELPAIADRARAGLGSAVARLREVGLGQ</sequence>
<gene>
    <name evidence="2" type="ORF">AMSG_04181</name>
</gene>
<evidence type="ECO:0000313" key="2">
    <source>
        <dbReference type="EMBL" id="KNC47947.1"/>
    </source>
</evidence>
<dbReference type="Proteomes" id="UP000054408">
    <property type="component" value="Unassembled WGS sequence"/>
</dbReference>
<dbReference type="Pfam" id="PF01636">
    <property type="entry name" value="APH"/>
    <property type="match status" value="1"/>
</dbReference>
<feature type="domain" description="Aminoglycoside phosphotransferase" evidence="1">
    <location>
        <begin position="54"/>
        <end position="298"/>
    </location>
</feature>
<accession>A0A0L0D6D5</accession>
<dbReference type="GeneID" id="25563735"/>
<dbReference type="OrthoDB" id="8300194at2759"/>
<dbReference type="Gene3D" id="3.90.1200.10">
    <property type="match status" value="1"/>
</dbReference>
<organism evidence="2 3">
    <name type="scientific">Thecamonas trahens ATCC 50062</name>
    <dbReference type="NCBI Taxonomy" id="461836"/>
    <lineage>
        <taxon>Eukaryota</taxon>
        <taxon>Apusozoa</taxon>
        <taxon>Apusomonadida</taxon>
        <taxon>Apusomonadidae</taxon>
        <taxon>Thecamonas</taxon>
    </lineage>
</organism>
<dbReference type="PANTHER" id="PTHR21310">
    <property type="entry name" value="AMINOGLYCOSIDE PHOSPHOTRANSFERASE-RELATED-RELATED"/>
    <property type="match status" value="1"/>
</dbReference>
<proteinExistence type="predicted"/>
<name>A0A0L0D6D5_THETB</name>
<dbReference type="InterPro" id="IPR011009">
    <property type="entry name" value="Kinase-like_dom_sf"/>
</dbReference>
<dbReference type="EMBL" id="GL349449">
    <property type="protein sequence ID" value="KNC47947.1"/>
    <property type="molecule type" value="Genomic_DNA"/>
</dbReference>
<dbReference type="RefSeq" id="XP_013758964.1">
    <property type="nucleotide sequence ID" value="XM_013903510.1"/>
</dbReference>
<dbReference type="InterPro" id="IPR051678">
    <property type="entry name" value="AGP_Transferase"/>
</dbReference>
<dbReference type="SUPFAM" id="SSF56112">
    <property type="entry name" value="Protein kinase-like (PK-like)"/>
    <property type="match status" value="1"/>
</dbReference>
<evidence type="ECO:0000313" key="3">
    <source>
        <dbReference type="Proteomes" id="UP000054408"/>
    </source>
</evidence>
<dbReference type="AlphaFoldDB" id="A0A0L0D6D5"/>
<dbReference type="InterPro" id="IPR002575">
    <property type="entry name" value="Aminoglycoside_PTrfase"/>
</dbReference>
<protein>
    <recommendedName>
        <fullName evidence="1">Aminoglycoside phosphotransferase domain-containing protein</fullName>
    </recommendedName>
</protein>